<reference evidence="2" key="1">
    <citation type="submission" date="2013-07" db="EMBL/GenBank/DDBJ databases">
        <title>The genome of an arbuscular mycorrhizal fungus provides insights into the evolution of the oldest plant symbiosis.</title>
        <authorList>
            <consortium name="DOE Joint Genome Institute"/>
            <person name="Tisserant E."/>
            <person name="Malbreil M."/>
            <person name="Kuo A."/>
            <person name="Kohler A."/>
            <person name="Symeonidi A."/>
            <person name="Balestrini R."/>
            <person name="Charron P."/>
            <person name="Duensing N."/>
            <person name="Frei-dit-Frey N."/>
            <person name="Gianinazzi-Pearson V."/>
            <person name="Gilbert B."/>
            <person name="Handa Y."/>
            <person name="Hijri M."/>
            <person name="Kaul R."/>
            <person name="Kawaguchi M."/>
            <person name="Krajinski F."/>
            <person name="Lammers P."/>
            <person name="Lapierre D."/>
            <person name="Masclaux F.G."/>
            <person name="Murat C."/>
            <person name="Morin E."/>
            <person name="Ndikumana S."/>
            <person name="Pagni M."/>
            <person name="Petitpierre D."/>
            <person name="Requena N."/>
            <person name="Rosikiewicz P."/>
            <person name="Riley R."/>
            <person name="Saito K."/>
            <person name="San Clemente H."/>
            <person name="Shapiro H."/>
            <person name="van Tuinen D."/>
            <person name="Becard G."/>
            <person name="Bonfante P."/>
            <person name="Paszkowski U."/>
            <person name="Shachar-Hill Y."/>
            <person name="Young J.P."/>
            <person name="Sanders I.R."/>
            <person name="Henrissat B."/>
            <person name="Rensing S.A."/>
            <person name="Grigoriev I.V."/>
            <person name="Corradi N."/>
            <person name="Roux C."/>
            <person name="Martin F."/>
        </authorList>
    </citation>
    <scope>NUCLEOTIDE SEQUENCE</scope>
    <source>
        <strain evidence="2">DAOM 197198</strain>
    </source>
</reference>
<proteinExistence type="predicted"/>
<evidence type="ECO:0000313" key="2">
    <source>
        <dbReference type="EMBL" id="ESA21409.1"/>
    </source>
</evidence>
<dbReference type="GO" id="GO:0007165">
    <property type="term" value="P:signal transduction"/>
    <property type="evidence" value="ECO:0007669"/>
    <property type="project" value="TreeGrafter"/>
</dbReference>
<protein>
    <recommendedName>
        <fullName evidence="1">Protein kinase domain-containing protein</fullName>
    </recommendedName>
</protein>
<dbReference type="Pfam" id="PF00069">
    <property type="entry name" value="Pkinase"/>
    <property type="match status" value="1"/>
</dbReference>
<accession>U9ULV8</accession>
<feature type="domain" description="Protein kinase" evidence="1">
    <location>
        <begin position="9"/>
        <end position="206"/>
    </location>
</feature>
<name>U9ULV8_RHIID</name>
<dbReference type="PROSITE" id="PS50011">
    <property type="entry name" value="PROTEIN_KINASE_DOM"/>
    <property type="match status" value="1"/>
</dbReference>
<dbReference type="InterPro" id="IPR050167">
    <property type="entry name" value="Ser_Thr_protein_kinase"/>
</dbReference>
<dbReference type="GO" id="GO:0005524">
    <property type="term" value="F:ATP binding"/>
    <property type="evidence" value="ECO:0007669"/>
    <property type="project" value="InterPro"/>
</dbReference>
<evidence type="ECO:0000259" key="1">
    <source>
        <dbReference type="PROSITE" id="PS50011"/>
    </source>
</evidence>
<gene>
    <name evidence="2" type="ORF">GLOINDRAFT_17508</name>
</gene>
<dbReference type="EMBL" id="KI276470">
    <property type="protein sequence ID" value="ESA21409.1"/>
    <property type="molecule type" value="Genomic_DNA"/>
</dbReference>
<feature type="non-terminal residue" evidence="2">
    <location>
        <position position="206"/>
    </location>
</feature>
<dbReference type="Gene3D" id="1.10.510.10">
    <property type="entry name" value="Transferase(Phosphotransferase) domain 1"/>
    <property type="match status" value="1"/>
</dbReference>
<dbReference type="GO" id="GO:0004672">
    <property type="term" value="F:protein kinase activity"/>
    <property type="evidence" value="ECO:0007669"/>
    <property type="project" value="InterPro"/>
</dbReference>
<dbReference type="AlphaFoldDB" id="U9ULV8"/>
<dbReference type="PANTHER" id="PTHR23257">
    <property type="entry name" value="SERINE-THREONINE PROTEIN KINASE"/>
    <property type="match status" value="1"/>
</dbReference>
<dbReference type="eggNOG" id="KOG0192">
    <property type="taxonomic scope" value="Eukaryota"/>
</dbReference>
<dbReference type="InterPro" id="IPR000719">
    <property type="entry name" value="Prot_kinase_dom"/>
</dbReference>
<organism evidence="2">
    <name type="scientific">Rhizophagus irregularis (strain DAOM 181602 / DAOM 197198 / MUCL 43194)</name>
    <name type="common">Arbuscular mycorrhizal fungus</name>
    <name type="synonym">Glomus intraradices</name>
    <dbReference type="NCBI Taxonomy" id="747089"/>
    <lineage>
        <taxon>Eukaryota</taxon>
        <taxon>Fungi</taxon>
        <taxon>Fungi incertae sedis</taxon>
        <taxon>Mucoromycota</taxon>
        <taxon>Glomeromycotina</taxon>
        <taxon>Glomeromycetes</taxon>
        <taxon>Glomerales</taxon>
        <taxon>Glomeraceae</taxon>
        <taxon>Rhizophagus</taxon>
    </lineage>
</organism>
<dbReference type="GO" id="GO:0005737">
    <property type="term" value="C:cytoplasm"/>
    <property type="evidence" value="ECO:0007669"/>
    <property type="project" value="TreeGrafter"/>
</dbReference>
<dbReference type="HOGENOM" id="CLU_000288_7_34_1"/>
<sequence>MKYIPYSQFTNVKKIAEGGFSIVYQATLLYGIKYHFEVEKEHKNTFILKRFKNSQYAKEYFLRELKTNHHTYTDYGRVSEPNMVIKTYGFTKDPRLDSLDNYLLVMEYAPSGDLYKYLQNNFTEIDWRKKAFIIYFTINGLREIHNNGFIHRDLHSGNLLIRRDLRDDLCQCKIGDLGLSQPVNDTLLNNEIYGVIPYIAPEIFMG</sequence>
<dbReference type="InterPro" id="IPR011009">
    <property type="entry name" value="Kinase-like_dom_sf"/>
</dbReference>
<dbReference type="PANTHER" id="PTHR23257:SF963">
    <property type="entry name" value="AT08303P"/>
    <property type="match status" value="1"/>
</dbReference>
<dbReference type="SUPFAM" id="SSF56112">
    <property type="entry name" value="Protein kinase-like (PK-like)"/>
    <property type="match status" value="1"/>
</dbReference>